<comment type="caution">
    <text evidence="2">The sequence shown here is derived from an EMBL/GenBank/DDBJ whole genome shotgun (WGS) entry which is preliminary data.</text>
</comment>
<dbReference type="Proteomes" id="UP000245981">
    <property type="component" value="Unassembled WGS sequence"/>
</dbReference>
<sequence>MHSEALPVARKPLFRGRARQLSWIAAVVFCLLFWGGVLALMV</sequence>
<feature type="transmembrane region" description="Helical" evidence="1">
    <location>
        <begin position="21"/>
        <end position="41"/>
    </location>
</feature>
<dbReference type="AlphaFoldDB" id="A0A2V2BJW5"/>
<reference evidence="2 3" key="1">
    <citation type="submission" date="2018-05" db="EMBL/GenBank/DDBJ databases">
        <title>Genomic Encyclopedia of Type Strains, Phase IV (KMG-V): Genome sequencing to study the core and pangenomes of soil and plant-associated prokaryotes.</title>
        <authorList>
            <person name="Whitman W."/>
        </authorList>
    </citation>
    <scope>NUCLEOTIDE SEQUENCE [LARGE SCALE GENOMIC DNA]</scope>
    <source>
        <strain evidence="2 3">PNA 200-10</strain>
    </source>
</reference>
<organism evidence="2 3">
    <name type="scientific">Pantoea allii</name>
    <dbReference type="NCBI Taxonomy" id="574096"/>
    <lineage>
        <taxon>Bacteria</taxon>
        <taxon>Pseudomonadati</taxon>
        <taxon>Pseudomonadota</taxon>
        <taxon>Gammaproteobacteria</taxon>
        <taxon>Enterobacterales</taxon>
        <taxon>Erwiniaceae</taxon>
        <taxon>Pantoea</taxon>
    </lineage>
</organism>
<evidence type="ECO:0000313" key="3">
    <source>
        <dbReference type="Proteomes" id="UP000245981"/>
    </source>
</evidence>
<keyword evidence="1" id="KW-1133">Transmembrane helix</keyword>
<name>A0A2V2BJW5_9GAMM</name>
<dbReference type="EMBL" id="QGHF01000004">
    <property type="protein sequence ID" value="PWK97341.1"/>
    <property type="molecule type" value="Genomic_DNA"/>
</dbReference>
<accession>A0A2V2BJW5</accession>
<protein>
    <submittedName>
        <fullName evidence="2">Uncharacterized protein</fullName>
    </submittedName>
</protein>
<proteinExistence type="predicted"/>
<keyword evidence="1" id="KW-0812">Transmembrane</keyword>
<evidence type="ECO:0000313" key="2">
    <source>
        <dbReference type="EMBL" id="PWK97341.1"/>
    </source>
</evidence>
<evidence type="ECO:0000256" key="1">
    <source>
        <dbReference type="SAM" id="Phobius"/>
    </source>
</evidence>
<keyword evidence="1" id="KW-0472">Membrane</keyword>
<gene>
    <name evidence="2" type="ORF">C7431_10415</name>
</gene>